<dbReference type="Proteomes" id="UP000003094">
    <property type="component" value="Unassembled WGS sequence"/>
</dbReference>
<reference evidence="1 2" key="1">
    <citation type="journal article" date="2010" name="BMC Genomics">
        <title>Genome sequence of the pattern forming Paenibacillus vortex bacterium reveals potential for thriving in complex environments.</title>
        <authorList>
            <person name="Sirota-Madi A."/>
            <person name="Olender T."/>
            <person name="Helman Y."/>
            <person name="Ingham C."/>
            <person name="Brainis I."/>
            <person name="Roth D."/>
            <person name="Hagi E."/>
            <person name="Brodsky L."/>
            <person name="Leshkowitz D."/>
            <person name="Galatenko V."/>
            <person name="Nikolaev V."/>
            <person name="Mugasimangalam R.C."/>
            <person name="Bransburg-Zabary S."/>
            <person name="Gutnick D.L."/>
            <person name="Lancet D."/>
            <person name="Ben-Jacob E."/>
        </authorList>
    </citation>
    <scope>NUCLEOTIDE SEQUENCE [LARGE SCALE GENOMIC DNA]</scope>
    <source>
        <strain evidence="1 2">V453</strain>
    </source>
</reference>
<dbReference type="EMBL" id="ADHJ01000045">
    <property type="protein sequence ID" value="EFU38840.1"/>
    <property type="molecule type" value="Genomic_DNA"/>
</dbReference>
<evidence type="ECO:0000313" key="1">
    <source>
        <dbReference type="EMBL" id="EFU38840.1"/>
    </source>
</evidence>
<comment type="caution">
    <text evidence="1">The sequence shown here is derived from an EMBL/GenBank/DDBJ whole genome shotgun (WGS) entry which is preliminary data.</text>
</comment>
<dbReference type="AlphaFoldDB" id="A0A2R9SN95"/>
<proteinExistence type="predicted"/>
<dbReference type="KEGG" id="pvo:PVOR_27729"/>
<keyword evidence="2" id="KW-1185">Reference proteome</keyword>
<sequence>MEHTGWKDSQEWLQAREWDVNAWEDMLASLKSSFESGDGILCCE</sequence>
<evidence type="ECO:0000313" key="2">
    <source>
        <dbReference type="Proteomes" id="UP000003094"/>
    </source>
</evidence>
<name>A0A2R9SN95_9BACL</name>
<gene>
    <name evidence="1" type="ORF">PVOR_27729</name>
</gene>
<organism evidence="1 2">
    <name type="scientific">Paenibacillus vortex V453</name>
    <dbReference type="NCBI Taxonomy" id="715225"/>
    <lineage>
        <taxon>Bacteria</taxon>
        <taxon>Bacillati</taxon>
        <taxon>Bacillota</taxon>
        <taxon>Bacilli</taxon>
        <taxon>Bacillales</taxon>
        <taxon>Paenibacillaceae</taxon>
        <taxon>Paenibacillus</taxon>
    </lineage>
</organism>
<accession>A0A2R9SN95</accession>
<protein>
    <submittedName>
        <fullName evidence="1">Activator of Hsp90 ATPase 1 family protein</fullName>
    </submittedName>
</protein>